<name>F9DL86_9BACT</name>
<evidence type="ECO:0000313" key="1">
    <source>
        <dbReference type="EMBL" id="EGQ13316.1"/>
    </source>
</evidence>
<gene>
    <name evidence="1" type="ORF">HMPREF9144_2428</name>
</gene>
<dbReference type="STRING" id="997353.HMPREF9144_2428"/>
<dbReference type="EMBL" id="AFPY01000117">
    <property type="protein sequence ID" value="EGQ13316.1"/>
    <property type="molecule type" value="Genomic_DNA"/>
</dbReference>
<accession>F9DL86</accession>
<proteinExistence type="predicted"/>
<protein>
    <submittedName>
        <fullName evidence="1">Uncharacterized protein</fullName>
    </submittedName>
</protein>
<dbReference type="HOGENOM" id="CLU_3294472_0_0_10"/>
<evidence type="ECO:0000313" key="2">
    <source>
        <dbReference type="Proteomes" id="UP000004123"/>
    </source>
</evidence>
<organism evidence="1 2">
    <name type="scientific">Prevotella pallens ATCC 700821</name>
    <dbReference type="NCBI Taxonomy" id="997353"/>
    <lineage>
        <taxon>Bacteria</taxon>
        <taxon>Pseudomonadati</taxon>
        <taxon>Bacteroidota</taxon>
        <taxon>Bacteroidia</taxon>
        <taxon>Bacteroidales</taxon>
        <taxon>Prevotellaceae</taxon>
        <taxon>Prevotella</taxon>
    </lineage>
</organism>
<dbReference type="AlphaFoldDB" id="F9DL86"/>
<dbReference type="Proteomes" id="UP000004123">
    <property type="component" value="Unassembled WGS sequence"/>
</dbReference>
<reference evidence="1 2" key="1">
    <citation type="submission" date="2011-04" db="EMBL/GenBank/DDBJ databases">
        <authorList>
            <person name="Muzny D."/>
            <person name="Qin X."/>
            <person name="Deng J."/>
            <person name="Jiang H."/>
            <person name="Liu Y."/>
            <person name="Qu J."/>
            <person name="Song X.-Z."/>
            <person name="Zhang L."/>
            <person name="Thornton R."/>
            <person name="Coyle M."/>
            <person name="Francisco L."/>
            <person name="Jackson L."/>
            <person name="Javaid M."/>
            <person name="Korchina V."/>
            <person name="Kovar C."/>
            <person name="Mata R."/>
            <person name="Mathew T."/>
            <person name="Ngo R."/>
            <person name="Nguyen L."/>
            <person name="Nguyen N."/>
            <person name="Okwuonu G."/>
            <person name="Ongeri F."/>
            <person name="Pham C."/>
            <person name="Simmons D."/>
            <person name="Wilczek-Boney K."/>
            <person name="Hale W."/>
            <person name="Jakkamsetti A."/>
            <person name="Pham P."/>
            <person name="Ruth R."/>
            <person name="San Lucas F."/>
            <person name="Warren J."/>
            <person name="Zhang J."/>
            <person name="Zhao Z."/>
            <person name="Zhou C."/>
            <person name="Zhu D."/>
            <person name="Lee S."/>
            <person name="Bess C."/>
            <person name="Blankenburg K."/>
            <person name="Forbes L."/>
            <person name="Fu Q."/>
            <person name="Gubbala S."/>
            <person name="Hirani K."/>
            <person name="Jayaseelan J.C."/>
            <person name="Lara F."/>
            <person name="Munidasa M."/>
            <person name="Palculict T."/>
            <person name="Patil S."/>
            <person name="Pu L.-L."/>
            <person name="Saada N."/>
            <person name="Tang L."/>
            <person name="Weissenberger G."/>
            <person name="Zhu Y."/>
            <person name="Hemphill L."/>
            <person name="Shang Y."/>
            <person name="Youmans B."/>
            <person name="Ayvaz T."/>
            <person name="Ross M."/>
            <person name="Santibanez J."/>
            <person name="Aqrawi P."/>
            <person name="Gross S."/>
            <person name="Joshi V."/>
            <person name="Fowler G."/>
            <person name="Nazareth L."/>
            <person name="Reid J."/>
            <person name="Worley K."/>
            <person name="Petrosino J."/>
            <person name="Highlander S."/>
            <person name="Gibbs R."/>
        </authorList>
    </citation>
    <scope>NUCLEOTIDE SEQUENCE [LARGE SCALE GENOMIC DNA]</scope>
    <source>
        <strain evidence="1 2">ATCC 700821</strain>
    </source>
</reference>
<sequence>MQQPIQLRKGHEKACLPCRKDEWADEDGGYHLTTFLPPMM</sequence>
<comment type="caution">
    <text evidence="1">The sequence shown here is derived from an EMBL/GenBank/DDBJ whole genome shotgun (WGS) entry which is preliminary data.</text>
</comment>